<evidence type="ECO:0000313" key="2">
    <source>
        <dbReference type="Proteomes" id="UP000249762"/>
    </source>
</evidence>
<protein>
    <submittedName>
        <fullName evidence="1">Uncharacterized protein</fullName>
    </submittedName>
</protein>
<name>A0A328PT94_9MOLU</name>
<dbReference type="AlphaFoldDB" id="A0A328PT94"/>
<dbReference type="RefSeq" id="WP_112665571.1">
    <property type="nucleotide sequence ID" value="NZ_QKVO01000009.1"/>
</dbReference>
<evidence type="ECO:0000313" key="1">
    <source>
        <dbReference type="EMBL" id="RAO94950.1"/>
    </source>
</evidence>
<sequence>MGSAIAGPIILPQLISSRVKDNKKIAKAWEYDKNCKVLTFMTKSSSDDSEDINAQLLVCKTIDSSSDFNFFVYKNQVDNQGLREVKSFDFSQSNSIKITVKYANKGTEQTNEESEEFSVGTKANLDKLHQVELKTKCSVRWSDNRLDCLSNGRESPKEEHTLQSLSLLWETE</sequence>
<dbReference type="Proteomes" id="UP000249762">
    <property type="component" value="Unassembled WGS sequence"/>
</dbReference>
<dbReference type="OrthoDB" id="9847511at2"/>
<dbReference type="EMBL" id="QKVO01000009">
    <property type="protein sequence ID" value="RAO94950.1"/>
    <property type="molecule type" value="Genomic_DNA"/>
</dbReference>
<keyword evidence="2" id="KW-1185">Reference proteome</keyword>
<reference evidence="2" key="1">
    <citation type="submission" date="2018-06" db="EMBL/GenBank/DDBJ databases">
        <authorList>
            <person name="Martinez Ocampo F."/>
            <person name="Quiroz Castaneda R.E."/>
            <person name="Rojas Lopez X."/>
        </authorList>
    </citation>
    <scope>NUCLEOTIDE SEQUENCE [LARGE SCALE GENOMIC DNA]</scope>
    <source>
        <strain evidence="2">INIFAP02</strain>
    </source>
</reference>
<comment type="caution">
    <text evidence="1">The sequence shown here is derived from an EMBL/GenBank/DDBJ whole genome shotgun (WGS) entry which is preliminary data.</text>
</comment>
<proteinExistence type="predicted"/>
<organism evidence="1 2">
    <name type="scientific">Mycoplasma wenyonii</name>
    <dbReference type="NCBI Taxonomy" id="65123"/>
    <lineage>
        <taxon>Bacteria</taxon>
        <taxon>Bacillati</taxon>
        <taxon>Mycoplasmatota</taxon>
        <taxon>Mollicutes</taxon>
        <taxon>Mycoplasmataceae</taxon>
        <taxon>Mycoplasma</taxon>
    </lineage>
</organism>
<gene>
    <name evidence="1" type="ORF">DNK47_02290</name>
</gene>
<accession>A0A328PT94</accession>